<accession>A0ABU6MDF9</accession>
<comment type="caution">
    <text evidence="2">The sequence shown here is derived from an EMBL/GenBank/DDBJ whole genome shotgun (WGS) entry which is preliminary data.</text>
</comment>
<keyword evidence="1" id="KW-1133">Transmembrane helix</keyword>
<dbReference type="Proteomes" id="UP001341444">
    <property type="component" value="Unassembled WGS sequence"/>
</dbReference>
<dbReference type="Pfam" id="PF14146">
    <property type="entry name" value="DUF4305"/>
    <property type="match status" value="1"/>
</dbReference>
<evidence type="ECO:0000313" key="3">
    <source>
        <dbReference type="Proteomes" id="UP001341444"/>
    </source>
</evidence>
<evidence type="ECO:0000256" key="1">
    <source>
        <dbReference type="SAM" id="Phobius"/>
    </source>
</evidence>
<dbReference type="InterPro" id="IPR025426">
    <property type="entry name" value="DUF4305"/>
</dbReference>
<dbReference type="EMBL" id="JARMAB010000007">
    <property type="protein sequence ID" value="MED1202688.1"/>
    <property type="molecule type" value="Genomic_DNA"/>
</dbReference>
<organism evidence="2 3">
    <name type="scientific">Heyndrickxia acidicola</name>
    <dbReference type="NCBI Taxonomy" id="209389"/>
    <lineage>
        <taxon>Bacteria</taxon>
        <taxon>Bacillati</taxon>
        <taxon>Bacillota</taxon>
        <taxon>Bacilli</taxon>
        <taxon>Bacillales</taxon>
        <taxon>Bacillaceae</taxon>
        <taxon>Heyndrickxia</taxon>
    </lineage>
</organism>
<sequence length="63" mass="7209">MRPLFSGVFYCLLGILFTYFATQQVQSSGWGLFPFLIIFLATLDLGAGIKIIAYYILIRNQRK</sequence>
<keyword evidence="1" id="KW-0472">Membrane</keyword>
<evidence type="ECO:0000313" key="2">
    <source>
        <dbReference type="EMBL" id="MED1202688.1"/>
    </source>
</evidence>
<dbReference type="RefSeq" id="WP_066267228.1">
    <property type="nucleotide sequence ID" value="NZ_JARMAB010000007.1"/>
</dbReference>
<gene>
    <name evidence="2" type="ORF">P4T90_06215</name>
</gene>
<name>A0ABU6MDF9_9BACI</name>
<keyword evidence="1" id="KW-0812">Transmembrane</keyword>
<proteinExistence type="predicted"/>
<reference evidence="2 3" key="1">
    <citation type="submission" date="2023-03" db="EMBL/GenBank/DDBJ databases">
        <title>Bacillus Genome Sequencing.</title>
        <authorList>
            <person name="Dunlap C."/>
        </authorList>
    </citation>
    <scope>NUCLEOTIDE SEQUENCE [LARGE SCALE GENOMIC DNA]</scope>
    <source>
        <strain evidence="2 3">B-23453</strain>
    </source>
</reference>
<keyword evidence="3" id="KW-1185">Reference proteome</keyword>
<protein>
    <submittedName>
        <fullName evidence="2">YdiK family protein</fullName>
    </submittedName>
</protein>
<feature type="transmembrane region" description="Helical" evidence="1">
    <location>
        <begin position="32"/>
        <end position="57"/>
    </location>
</feature>